<gene>
    <name evidence="2" type="ORF">AsAng_0013700</name>
</gene>
<organism evidence="2 3">
    <name type="scientific">Aureispira anguillae</name>
    <dbReference type="NCBI Taxonomy" id="2864201"/>
    <lineage>
        <taxon>Bacteria</taxon>
        <taxon>Pseudomonadati</taxon>
        <taxon>Bacteroidota</taxon>
        <taxon>Saprospiria</taxon>
        <taxon>Saprospirales</taxon>
        <taxon>Saprospiraceae</taxon>
        <taxon>Aureispira</taxon>
    </lineage>
</organism>
<dbReference type="RefSeq" id="WP_264791946.1">
    <property type="nucleotide sequence ID" value="NZ_AP026867.1"/>
</dbReference>
<keyword evidence="3" id="KW-1185">Reference proteome</keyword>
<dbReference type="KEGG" id="aup:AsAng_0013700"/>
<sequence length="232" mass="27896">MKLIFLLSCWLLIQPTIAQNFKQDFLEVYNHHKNRDYYTQDVIVSSFEKREDTKPINQEKGKIVKGDQGYYSKFGGQETIVDGKHFLFINHADYRVVYYHDVEIDIDQLTQVYQQGLDSVNKERIHYMSRNGKYKTYQIHSPNEMIKTIEVKLNMEEKLVEQITYYYQGMNAYESTLYKTVINYKIISTKPPSKDWFNWQEYITVKGKKASLNTKYRQFNLTQREEKKINWN</sequence>
<evidence type="ECO:0000313" key="2">
    <source>
        <dbReference type="EMBL" id="BDS10661.1"/>
    </source>
</evidence>
<dbReference type="Proteomes" id="UP001060919">
    <property type="component" value="Chromosome"/>
</dbReference>
<evidence type="ECO:0000256" key="1">
    <source>
        <dbReference type="SAM" id="SignalP"/>
    </source>
</evidence>
<reference evidence="2" key="1">
    <citation type="submission" date="2022-09" db="EMBL/GenBank/DDBJ databases">
        <title>Aureispira anguillicida sp. nov., isolated from Leptocephalus of Japanese eel Anguilla japonica.</title>
        <authorList>
            <person name="Yuasa K."/>
            <person name="Mekata T."/>
            <person name="Ikunari K."/>
        </authorList>
    </citation>
    <scope>NUCLEOTIDE SEQUENCE</scope>
    <source>
        <strain evidence="2">EL160426</strain>
    </source>
</reference>
<feature type="chain" id="PRO_5037892601" evidence="1">
    <location>
        <begin position="19"/>
        <end position="232"/>
    </location>
</feature>
<dbReference type="EMBL" id="AP026867">
    <property type="protein sequence ID" value="BDS10661.1"/>
    <property type="molecule type" value="Genomic_DNA"/>
</dbReference>
<name>A0A916DS91_9BACT</name>
<accession>A0A916DS91</accession>
<protein>
    <submittedName>
        <fullName evidence="2">Uncharacterized protein</fullName>
    </submittedName>
</protein>
<proteinExistence type="predicted"/>
<keyword evidence="1" id="KW-0732">Signal</keyword>
<feature type="signal peptide" evidence="1">
    <location>
        <begin position="1"/>
        <end position="18"/>
    </location>
</feature>
<dbReference type="AlphaFoldDB" id="A0A916DS91"/>
<evidence type="ECO:0000313" key="3">
    <source>
        <dbReference type="Proteomes" id="UP001060919"/>
    </source>
</evidence>